<evidence type="ECO:0000256" key="3">
    <source>
        <dbReference type="ARBA" id="ARBA00022989"/>
    </source>
</evidence>
<dbReference type="InterPro" id="IPR004853">
    <property type="entry name" value="Sugar_P_trans_dom"/>
</dbReference>
<dbReference type="Pfam" id="PF03151">
    <property type="entry name" value="TPT"/>
    <property type="match status" value="1"/>
</dbReference>
<evidence type="ECO:0000256" key="4">
    <source>
        <dbReference type="ARBA" id="ARBA00023136"/>
    </source>
</evidence>
<evidence type="ECO:0000313" key="8">
    <source>
        <dbReference type="Proteomes" id="UP000747399"/>
    </source>
</evidence>
<feature type="transmembrane region" description="Helical" evidence="5">
    <location>
        <begin position="226"/>
        <end position="244"/>
    </location>
</feature>
<feature type="transmembrane region" description="Helical" evidence="5">
    <location>
        <begin position="316"/>
        <end position="335"/>
    </location>
</feature>
<keyword evidence="8" id="KW-1185">Reference proteome</keyword>
<dbReference type="InterPro" id="IPR050186">
    <property type="entry name" value="TPT_transporter"/>
</dbReference>
<keyword evidence="3 5" id="KW-1133">Transmembrane helix</keyword>
<protein>
    <recommendedName>
        <fullName evidence="6">Sugar phosphate transporter domain-containing protein</fullName>
    </recommendedName>
</protein>
<feature type="transmembrane region" description="Helical" evidence="5">
    <location>
        <begin position="68"/>
        <end position="86"/>
    </location>
</feature>
<organism evidence="7 8">
    <name type="scientific">Volvox africanus</name>
    <dbReference type="NCBI Taxonomy" id="51714"/>
    <lineage>
        <taxon>Eukaryota</taxon>
        <taxon>Viridiplantae</taxon>
        <taxon>Chlorophyta</taxon>
        <taxon>core chlorophytes</taxon>
        <taxon>Chlorophyceae</taxon>
        <taxon>CS clade</taxon>
        <taxon>Chlamydomonadales</taxon>
        <taxon>Volvocaceae</taxon>
        <taxon>Volvox</taxon>
    </lineage>
</organism>
<evidence type="ECO:0000313" key="7">
    <source>
        <dbReference type="EMBL" id="GIL62314.1"/>
    </source>
</evidence>
<feature type="transmembrane region" description="Helical" evidence="5">
    <location>
        <begin position="264"/>
        <end position="283"/>
    </location>
</feature>
<accession>A0A8J4BIE9</accession>
<keyword evidence="4 5" id="KW-0472">Membrane</keyword>
<proteinExistence type="predicted"/>
<feature type="domain" description="Sugar phosphate transporter" evidence="6">
    <location>
        <begin position="39"/>
        <end position="326"/>
    </location>
</feature>
<feature type="transmembrane region" description="Helical" evidence="5">
    <location>
        <begin position="156"/>
        <end position="174"/>
    </location>
</feature>
<comment type="caution">
    <text evidence="7">The sequence shown here is derived from an EMBL/GenBank/DDBJ whole genome shotgun (WGS) entry which is preliminary data.</text>
</comment>
<dbReference type="EMBL" id="BNCO01000050">
    <property type="protein sequence ID" value="GIL62314.1"/>
    <property type="molecule type" value="Genomic_DNA"/>
</dbReference>
<evidence type="ECO:0000256" key="5">
    <source>
        <dbReference type="SAM" id="Phobius"/>
    </source>
</evidence>
<feature type="transmembrane region" description="Helical" evidence="5">
    <location>
        <begin position="290"/>
        <end position="310"/>
    </location>
</feature>
<sequence length="338" mass="36781">MAANMVVLPMKSGPAYSKLPTTTVVNDAPPREIFGIPVAVVAGVFYCSASASMVLLNKHALASFNFTAPNALLLFQCTLAVVLVKLCEAAGWVRPLQPLNPRLVTLWFPVTCIFVMMLGSGFYALQLMGIGMFSVWKQLANLTTALGDVLIFRRSYTWPVWTCMAFMIASALVGASTDARFTWVGYSWQVVNCLLTSAYALCLRNVMDKVPQHTTDGQKMDEFSMVYYNNLLSIPPILVLMAVFGEYDGLLRQPALAMPAFQMVAVLGGLIGFAISFSSLWFLSQTTATIYSLIGSLNKFPIATVGILVFKEPTNAKNLASIIIGLGAGVVFTQYKSK</sequence>
<feature type="transmembrane region" description="Helical" evidence="5">
    <location>
        <begin position="186"/>
        <end position="206"/>
    </location>
</feature>
<evidence type="ECO:0000256" key="1">
    <source>
        <dbReference type="ARBA" id="ARBA00004141"/>
    </source>
</evidence>
<dbReference type="Proteomes" id="UP000747399">
    <property type="component" value="Unassembled WGS sequence"/>
</dbReference>
<gene>
    <name evidence="7" type="ORF">Vafri_16593</name>
</gene>
<keyword evidence="2 5" id="KW-0812">Transmembrane</keyword>
<reference evidence="7" key="1">
    <citation type="journal article" date="2021" name="Proc. Natl. Acad. Sci. U.S.A.">
        <title>Three genomes in the algal genus Volvox reveal the fate of a haploid sex-determining region after a transition to homothallism.</title>
        <authorList>
            <person name="Yamamoto K."/>
            <person name="Hamaji T."/>
            <person name="Kawai-Toyooka H."/>
            <person name="Matsuzaki R."/>
            <person name="Takahashi F."/>
            <person name="Nishimura Y."/>
            <person name="Kawachi M."/>
            <person name="Noguchi H."/>
            <person name="Minakuchi Y."/>
            <person name="Umen J.G."/>
            <person name="Toyoda A."/>
            <person name="Nozaki H."/>
        </authorList>
    </citation>
    <scope>NUCLEOTIDE SEQUENCE</scope>
    <source>
        <strain evidence="7">NIES-3780</strain>
    </source>
</reference>
<feature type="transmembrane region" description="Helical" evidence="5">
    <location>
        <begin position="106"/>
        <end position="135"/>
    </location>
</feature>
<comment type="subcellular location">
    <subcellularLocation>
        <location evidence="1">Membrane</location>
        <topology evidence="1">Multi-pass membrane protein</topology>
    </subcellularLocation>
</comment>
<feature type="transmembrane region" description="Helical" evidence="5">
    <location>
        <begin position="33"/>
        <end position="56"/>
    </location>
</feature>
<dbReference type="PANTHER" id="PTHR11132">
    <property type="entry name" value="SOLUTE CARRIER FAMILY 35"/>
    <property type="match status" value="1"/>
</dbReference>
<dbReference type="AlphaFoldDB" id="A0A8J4BIE9"/>
<evidence type="ECO:0000259" key="6">
    <source>
        <dbReference type="Pfam" id="PF03151"/>
    </source>
</evidence>
<evidence type="ECO:0000256" key="2">
    <source>
        <dbReference type="ARBA" id="ARBA00022692"/>
    </source>
</evidence>
<dbReference type="GO" id="GO:0016020">
    <property type="term" value="C:membrane"/>
    <property type="evidence" value="ECO:0007669"/>
    <property type="project" value="UniProtKB-SubCell"/>
</dbReference>
<dbReference type="InterPro" id="IPR037185">
    <property type="entry name" value="EmrE-like"/>
</dbReference>
<name>A0A8J4BIE9_9CHLO</name>
<dbReference type="SUPFAM" id="SSF103481">
    <property type="entry name" value="Multidrug resistance efflux transporter EmrE"/>
    <property type="match status" value="2"/>
</dbReference>